<feature type="compositionally biased region" description="Basic and acidic residues" evidence="1">
    <location>
        <begin position="44"/>
        <end position="65"/>
    </location>
</feature>
<evidence type="ECO:0000256" key="2">
    <source>
        <dbReference type="SAM" id="SignalP"/>
    </source>
</evidence>
<name>A0A1X7GRG4_9HYPH</name>
<evidence type="ECO:0000313" key="3">
    <source>
        <dbReference type="EMBL" id="SMF73109.1"/>
    </source>
</evidence>
<keyword evidence="2" id="KW-0732">Signal</keyword>
<protein>
    <submittedName>
        <fullName evidence="3">Uncharacterized protein</fullName>
    </submittedName>
</protein>
<evidence type="ECO:0000313" key="4">
    <source>
        <dbReference type="Proteomes" id="UP000192903"/>
    </source>
</evidence>
<accession>A0A1X7GRG4</accession>
<dbReference type="OrthoDB" id="8400919at2"/>
<dbReference type="STRING" id="464029.SAMN02982989_4242"/>
<evidence type="ECO:0000256" key="1">
    <source>
        <dbReference type="SAM" id="MobiDB-lite"/>
    </source>
</evidence>
<sequence length="110" mass="11212">MTKLSVKAAGALFATASLMAAFLPVEDAAAQAPSPQKCAAPAEPENRQQEAPETGDRNLSKKLDDCNGVLKAPGVGDSEMVEPAPDTGRSRVIQPDTLPPDANPSNGSGG</sequence>
<proteinExistence type="predicted"/>
<dbReference type="AlphaFoldDB" id="A0A1X7GRG4"/>
<dbReference type="EMBL" id="FXAF01000011">
    <property type="protein sequence ID" value="SMF73109.1"/>
    <property type="molecule type" value="Genomic_DNA"/>
</dbReference>
<feature type="signal peptide" evidence="2">
    <location>
        <begin position="1"/>
        <end position="20"/>
    </location>
</feature>
<reference evidence="4" key="1">
    <citation type="submission" date="2017-04" db="EMBL/GenBank/DDBJ databases">
        <authorList>
            <person name="Varghese N."/>
            <person name="Submissions S."/>
        </authorList>
    </citation>
    <scope>NUCLEOTIDE SEQUENCE [LARGE SCALE GENOMIC DNA]</scope>
    <source>
        <strain evidence="4">B4P</strain>
    </source>
</reference>
<organism evidence="3 4">
    <name type="scientific">Xaviernesmea oryzae</name>
    <dbReference type="NCBI Taxonomy" id="464029"/>
    <lineage>
        <taxon>Bacteria</taxon>
        <taxon>Pseudomonadati</taxon>
        <taxon>Pseudomonadota</taxon>
        <taxon>Alphaproteobacteria</taxon>
        <taxon>Hyphomicrobiales</taxon>
        <taxon>Rhizobiaceae</taxon>
        <taxon>Rhizobium/Agrobacterium group</taxon>
        <taxon>Xaviernesmea</taxon>
    </lineage>
</organism>
<feature type="chain" id="PRO_5012530298" evidence="2">
    <location>
        <begin position="21"/>
        <end position="110"/>
    </location>
</feature>
<gene>
    <name evidence="3" type="ORF">SAMN02982989_4242</name>
</gene>
<dbReference type="RefSeq" id="WP_143531784.1">
    <property type="nucleotide sequence ID" value="NZ_FXAF01000011.1"/>
</dbReference>
<keyword evidence="4" id="KW-1185">Reference proteome</keyword>
<feature type="region of interest" description="Disordered" evidence="1">
    <location>
        <begin position="28"/>
        <end position="110"/>
    </location>
</feature>
<dbReference type="Proteomes" id="UP000192903">
    <property type="component" value="Unassembled WGS sequence"/>
</dbReference>